<gene>
    <name evidence="1" type="ORF">LDC_0109</name>
</gene>
<dbReference type="PANTHER" id="PTHR34849">
    <property type="entry name" value="SSL5025 PROTEIN"/>
    <property type="match status" value="1"/>
</dbReference>
<dbReference type="Pfam" id="PF04255">
    <property type="entry name" value="DUF433"/>
    <property type="match status" value="1"/>
</dbReference>
<evidence type="ECO:0000313" key="1">
    <source>
        <dbReference type="EMBL" id="EFK97825.1"/>
    </source>
</evidence>
<dbReference type="InterPro" id="IPR009057">
    <property type="entry name" value="Homeodomain-like_sf"/>
</dbReference>
<proteinExistence type="predicted"/>
<dbReference type="InterPro" id="IPR007367">
    <property type="entry name" value="DUF433"/>
</dbReference>
<name>D9PF31_9ZZZZ</name>
<reference evidence="1" key="1">
    <citation type="submission" date="2010-07" db="EMBL/GenBank/DDBJ databases">
        <authorList>
            <consortium name="CONSOLIDER consortium CSD2007-00005"/>
            <person name="Guazzaroni M.-E."/>
            <person name="Richter M."/>
            <person name="Garcia-Salamanca A."/>
            <person name="Yarza P."/>
            <person name="Ferrer M."/>
        </authorList>
    </citation>
    <scope>NUCLEOTIDE SEQUENCE</scope>
</reference>
<dbReference type="InterPro" id="IPR036388">
    <property type="entry name" value="WH-like_DNA-bd_sf"/>
</dbReference>
<accession>D9PF31</accession>
<dbReference type="EMBL" id="ADZX01000009">
    <property type="protein sequence ID" value="EFK97825.1"/>
    <property type="molecule type" value="Genomic_DNA"/>
</dbReference>
<protein>
    <submittedName>
        <fullName evidence="1">Protein containing DUF433</fullName>
    </submittedName>
</protein>
<comment type="caution">
    <text evidence="1">The sequence shown here is derived from an EMBL/GenBank/DDBJ whole genome shotgun (WGS) entry which is preliminary data.</text>
</comment>
<dbReference type="Gene3D" id="1.10.10.10">
    <property type="entry name" value="Winged helix-like DNA-binding domain superfamily/Winged helix DNA-binding domain"/>
    <property type="match status" value="1"/>
</dbReference>
<organism evidence="1">
    <name type="scientific">sediment metagenome</name>
    <dbReference type="NCBI Taxonomy" id="749907"/>
    <lineage>
        <taxon>unclassified sequences</taxon>
        <taxon>metagenomes</taxon>
        <taxon>ecological metagenomes</taxon>
    </lineage>
</organism>
<dbReference type="SUPFAM" id="SSF46689">
    <property type="entry name" value="Homeodomain-like"/>
    <property type="match status" value="1"/>
</dbReference>
<sequence>MINRIQIDSEIQHGKPVITGTRIPITRIVGGLAGGMTNEEIKSEYGISDQDIYACLEYANELIEKEEFLSIQA</sequence>
<reference evidence="1" key="2">
    <citation type="journal article" date="2011" name="Microb. Ecol.">
        <title>Taxonomic and Functional Metagenomic Profiling of the Microbial Community in the Anoxic Sediment of a Sub-saline Shallow Lake (Laguna de Carrizo, Central Spain).</title>
        <authorList>
            <person name="Ferrer M."/>
            <person name="Guazzaroni M.E."/>
            <person name="Richter M."/>
            <person name="Garcia-Salamanca A."/>
            <person name="Yarza P."/>
            <person name="Suarez-Suarez A."/>
            <person name="Solano J."/>
            <person name="Alcaide M."/>
            <person name="van Dillewijn P."/>
            <person name="Molina-Henares M.A."/>
            <person name="Lopez-Cortes N."/>
            <person name="Al-Ramahi Y."/>
            <person name="Guerrero C."/>
            <person name="Acosta A."/>
            <person name="de Eugenio L.I."/>
            <person name="Martinez V."/>
            <person name="Marques S."/>
            <person name="Rojo F."/>
            <person name="Santero E."/>
            <person name="Genilloud O."/>
            <person name="Perez-Perez J."/>
            <person name="Rossello-Mora R."/>
            <person name="Ramos J.L."/>
        </authorList>
    </citation>
    <scope>NUCLEOTIDE SEQUENCE</scope>
</reference>
<dbReference type="AlphaFoldDB" id="D9PF31"/>
<dbReference type="PANTHER" id="PTHR34849:SF3">
    <property type="entry name" value="SSR2962 PROTEIN"/>
    <property type="match status" value="1"/>
</dbReference>